<keyword evidence="2" id="KW-1185">Reference proteome</keyword>
<organism evidence="1 2">
    <name type="scientific">Pleurodeles waltl</name>
    <name type="common">Iberian ribbed newt</name>
    <dbReference type="NCBI Taxonomy" id="8319"/>
    <lineage>
        <taxon>Eukaryota</taxon>
        <taxon>Metazoa</taxon>
        <taxon>Chordata</taxon>
        <taxon>Craniata</taxon>
        <taxon>Vertebrata</taxon>
        <taxon>Euteleostomi</taxon>
        <taxon>Amphibia</taxon>
        <taxon>Batrachia</taxon>
        <taxon>Caudata</taxon>
        <taxon>Salamandroidea</taxon>
        <taxon>Salamandridae</taxon>
        <taxon>Pleurodelinae</taxon>
        <taxon>Pleurodeles</taxon>
    </lineage>
</organism>
<comment type="caution">
    <text evidence="1">The sequence shown here is derived from an EMBL/GenBank/DDBJ whole genome shotgun (WGS) entry which is preliminary data.</text>
</comment>
<protein>
    <submittedName>
        <fullName evidence="1">Uncharacterized protein</fullName>
    </submittedName>
</protein>
<proteinExistence type="predicted"/>
<evidence type="ECO:0000313" key="2">
    <source>
        <dbReference type="Proteomes" id="UP001066276"/>
    </source>
</evidence>
<dbReference type="EMBL" id="JANPWB010000012">
    <property type="protein sequence ID" value="KAJ1117585.1"/>
    <property type="molecule type" value="Genomic_DNA"/>
</dbReference>
<gene>
    <name evidence="1" type="ORF">NDU88_005783</name>
</gene>
<reference evidence="1" key="1">
    <citation type="journal article" date="2022" name="bioRxiv">
        <title>Sequencing and chromosome-scale assembly of the giantPleurodeles waltlgenome.</title>
        <authorList>
            <person name="Brown T."/>
            <person name="Elewa A."/>
            <person name="Iarovenko S."/>
            <person name="Subramanian E."/>
            <person name="Araus A.J."/>
            <person name="Petzold A."/>
            <person name="Susuki M."/>
            <person name="Suzuki K.-i.T."/>
            <person name="Hayashi T."/>
            <person name="Toyoda A."/>
            <person name="Oliveira C."/>
            <person name="Osipova E."/>
            <person name="Leigh N.D."/>
            <person name="Simon A."/>
            <person name="Yun M.H."/>
        </authorList>
    </citation>
    <scope>NUCLEOTIDE SEQUENCE</scope>
    <source>
        <strain evidence="1">20211129_DDA</strain>
        <tissue evidence="1">Liver</tissue>
    </source>
</reference>
<name>A0AAV7NNC6_PLEWA</name>
<accession>A0AAV7NNC6</accession>
<evidence type="ECO:0000313" key="1">
    <source>
        <dbReference type="EMBL" id="KAJ1117585.1"/>
    </source>
</evidence>
<sequence length="80" mass="8714">MPACARAFGTATEAFMLQLNDRYFAVKRRAIAGAKGSRSRALGSTPLRGTHASWIIITTAFDVTTRGRRHQQPGSPDKIP</sequence>
<dbReference type="Proteomes" id="UP001066276">
    <property type="component" value="Chromosome 8"/>
</dbReference>
<dbReference type="AlphaFoldDB" id="A0AAV7NNC6"/>